<evidence type="ECO:0000256" key="1">
    <source>
        <dbReference type="SAM" id="Phobius"/>
    </source>
</evidence>
<organism evidence="3 4">
    <name type="scientific">Vigna mungo</name>
    <name type="common">Black gram</name>
    <name type="synonym">Phaseolus mungo</name>
    <dbReference type="NCBI Taxonomy" id="3915"/>
    <lineage>
        <taxon>Eukaryota</taxon>
        <taxon>Viridiplantae</taxon>
        <taxon>Streptophyta</taxon>
        <taxon>Embryophyta</taxon>
        <taxon>Tracheophyta</taxon>
        <taxon>Spermatophyta</taxon>
        <taxon>Magnoliopsida</taxon>
        <taxon>eudicotyledons</taxon>
        <taxon>Gunneridae</taxon>
        <taxon>Pentapetalae</taxon>
        <taxon>rosids</taxon>
        <taxon>fabids</taxon>
        <taxon>Fabales</taxon>
        <taxon>Fabaceae</taxon>
        <taxon>Papilionoideae</taxon>
        <taxon>50 kb inversion clade</taxon>
        <taxon>NPAAA clade</taxon>
        <taxon>indigoferoid/millettioid clade</taxon>
        <taxon>Phaseoleae</taxon>
        <taxon>Vigna</taxon>
    </lineage>
</organism>
<dbReference type="InterPro" id="IPR005069">
    <property type="entry name" value="Nucl-diP-sugar_transferase"/>
</dbReference>
<dbReference type="InterPro" id="IPR044821">
    <property type="entry name" value="At1g28695/At4g15970-like"/>
</dbReference>
<keyword evidence="4" id="KW-1185">Reference proteome</keyword>
<dbReference type="EMBL" id="CP144698">
    <property type="protein sequence ID" value="WVZ16494.1"/>
    <property type="molecule type" value="Genomic_DNA"/>
</dbReference>
<evidence type="ECO:0000259" key="2">
    <source>
        <dbReference type="Pfam" id="PF03407"/>
    </source>
</evidence>
<dbReference type="PANTHER" id="PTHR46038:SF12">
    <property type="entry name" value="OS03G0731800 PROTEIN"/>
    <property type="match status" value="1"/>
</dbReference>
<accession>A0AAQ3S260</accession>
<gene>
    <name evidence="3" type="ORF">V8G54_009476</name>
</gene>
<dbReference type="Pfam" id="PF03407">
    <property type="entry name" value="Nucleotid_trans"/>
    <property type="match status" value="1"/>
</dbReference>
<keyword evidence="1" id="KW-0812">Transmembrane</keyword>
<proteinExistence type="predicted"/>
<reference evidence="3 4" key="1">
    <citation type="journal article" date="2023" name="Life. Sci Alliance">
        <title>Evolutionary insights into 3D genome organization and epigenetic landscape of Vigna mungo.</title>
        <authorList>
            <person name="Junaid A."/>
            <person name="Singh B."/>
            <person name="Bhatia S."/>
        </authorList>
    </citation>
    <scope>NUCLEOTIDE SEQUENCE [LARGE SCALE GENOMIC DNA]</scope>
    <source>
        <strain evidence="3">Urdbean</strain>
    </source>
</reference>
<protein>
    <recommendedName>
        <fullName evidence="2">Nucleotide-diphospho-sugar transferase domain-containing protein</fullName>
    </recommendedName>
</protein>
<feature type="transmembrane region" description="Helical" evidence="1">
    <location>
        <begin position="12"/>
        <end position="32"/>
    </location>
</feature>
<keyword evidence="1" id="KW-1133">Transmembrane helix</keyword>
<sequence length="361" mass="41693">MRKAMESPLVSLATVSILFIGIMLIYQCFSYFSNQFILWQKEPLFNHSNIFNQSNLNNSKSEGCGDALECALAKTAMGNKTVIIAVVNRAYAEQDVESDNTMLDLFLNSFWLGEGTRYLINHILLVAVDQIAYERCQFLKMNCIKLETEGVDFKGEKVFMSQDFLKMMWKRTQFLLDVLKHGYNLIFTDTDVMWLRDPFTMLGKNETEDLQISLDSYLGDPWSQKNPINTGFYYVRSNKKTISLFESWYAHKDNSTGKKEQDILRDLINGGIINKLGLRVRFLDTLYFSAFCQDSRDIRAVITVHAACCRSITAKERDLKVMFSDWKRFKKLQANSSVSPKWSRHTWCSQSWGKSITIKGN</sequence>
<feature type="domain" description="Nucleotide-diphospho-sugar transferase" evidence="2">
    <location>
        <begin position="119"/>
        <end position="319"/>
    </location>
</feature>
<evidence type="ECO:0000313" key="4">
    <source>
        <dbReference type="Proteomes" id="UP001374535"/>
    </source>
</evidence>
<dbReference type="Proteomes" id="UP001374535">
    <property type="component" value="Chromosome 3"/>
</dbReference>
<keyword evidence="1" id="KW-0472">Membrane</keyword>
<name>A0AAQ3S260_VIGMU</name>
<evidence type="ECO:0000313" key="3">
    <source>
        <dbReference type="EMBL" id="WVZ16494.1"/>
    </source>
</evidence>
<dbReference type="PANTHER" id="PTHR46038">
    <property type="entry name" value="EXPRESSED PROTEIN-RELATED"/>
    <property type="match status" value="1"/>
</dbReference>
<dbReference type="AlphaFoldDB" id="A0AAQ3S260"/>